<dbReference type="AlphaFoldDB" id="A0A845UR71"/>
<dbReference type="RefSeq" id="WP_163099584.1">
    <property type="nucleotide sequence ID" value="NZ_CP127523.1"/>
</dbReference>
<accession>A0A845UR71</accession>
<gene>
    <name evidence="2" type="ORF">GL267_15495</name>
</gene>
<feature type="transmembrane region" description="Helical" evidence="1">
    <location>
        <begin position="74"/>
        <end position="94"/>
    </location>
</feature>
<organism evidence="2">
    <name type="scientific">Acidithiobacillus ferrianus</name>
    <dbReference type="NCBI Taxonomy" id="2678518"/>
    <lineage>
        <taxon>Bacteria</taxon>
        <taxon>Pseudomonadati</taxon>
        <taxon>Pseudomonadota</taxon>
        <taxon>Acidithiobacillia</taxon>
        <taxon>Acidithiobacillales</taxon>
        <taxon>Acidithiobacillaceae</taxon>
        <taxon>Acidithiobacillus</taxon>
    </lineage>
</organism>
<keyword evidence="1" id="KW-0472">Membrane</keyword>
<sequence>MIQKLRYFHDSPCILVLPSIIRAAFWHRPNGPVLCRNAFAHRASVAASLQGFLMLVIGSISSGLASLVRIDSGFQIAAIFGCLLGIEVLALRLLNNPRMTALS</sequence>
<name>A0A845UR71_9PROT</name>
<dbReference type="EMBL" id="WNJL01000053">
    <property type="protein sequence ID" value="NDU43978.1"/>
    <property type="molecule type" value="Genomic_DNA"/>
</dbReference>
<reference evidence="2" key="1">
    <citation type="submission" date="2019-11" db="EMBL/GenBank/DDBJ databases">
        <title>Acidithiobacillus ferrianus sp. nov.: a facultatively anaerobic and extremely acidophilic chemolithoautotroph.</title>
        <authorList>
            <person name="Norris P.R."/>
            <person name="Falagan C."/>
            <person name="Moya-Beltran A."/>
            <person name="Castro M."/>
            <person name="Quatrini R."/>
            <person name="Johnson D.B."/>
        </authorList>
    </citation>
    <scope>NUCLEOTIDE SEQUENCE [LARGE SCALE GENOMIC DNA]</scope>
    <source>
        <strain evidence="2">MG</strain>
    </source>
</reference>
<evidence type="ECO:0000313" key="2">
    <source>
        <dbReference type="EMBL" id="NDU43978.1"/>
    </source>
</evidence>
<keyword evidence="1" id="KW-0812">Transmembrane</keyword>
<comment type="caution">
    <text evidence="2">The sequence shown here is derived from an EMBL/GenBank/DDBJ whole genome shotgun (WGS) entry which is preliminary data.</text>
</comment>
<feature type="transmembrane region" description="Helical" evidence="1">
    <location>
        <begin position="45"/>
        <end position="68"/>
    </location>
</feature>
<protein>
    <submittedName>
        <fullName evidence="2">Uncharacterized protein</fullName>
    </submittedName>
</protein>
<evidence type="ECO:0000256" key="1">
    <source>
        <dbReference type="SAM" id="Phobius"/>
    </source>
</evidence>
<proteinExistence type="predicted"/>
<keyword evidence="1" id="KW-1133">Transmembrane helix</keyword>